<feature type="region of interest" description="Disordered" evidence="1">
    <location>
        <begin position="1"/>
        <end position="44"/>
    </location>
</feature>
<comment type="caution">
    <text evidence="2">The sequence shown here is derived from an EMBL/GenBank/DDBJ whole genome shotgun (WGS) entry which is preliminary data.</text>
</comment>
<gene>
    <name evidence="2" type="ORF">B0A49_13236</name>
</gene>
<feature type="region of interest" description="Disordered" evidence="1">
    <location>
        <begin position="271"/>
        <end position="295"/>
    </location>
</feature>
<protein>
    <submittedName>
        <fullName evidence="2">Uncharacterized protein</fullName>
    </submittedName>
</protein>
<dbReference type="OrthoDB" id="3772590at2759"/>
<name>A0A4U0WMH2_9PEZI</name>
<accession>A0A4U0WMH2</accession>
<reference evidence="2 3" key="1">
    <citation type="submission" date="2017-03" db="EMBL/GenBank/DDBJ databases">
        <title>Genomes of endolithic fungi from Antarctica.</title>
        <authorList>
            <person name="Coleine C."/>
            <person name="Masonjones S."/>
            <person name="Stajich J.E."/>
        </authorList>
    </citation>
    <scope>NUCLEOTIDE SEQUENCE [LARGE SCALE GENOMIC DNA]</scope>
    <source>
        <strain evidence="2 3">CCFEE 5187</strain>
    </source>
</reference>
<evidence type="ECO:0000256" key="1">
    <source>
        <dbReference type="SAM" id="MobiDB-lite"/>
    </source>
</evidence>
<dbReference type="EMBL" id="NAJN01001322">
    <property type="protein sequence ID" value="TKA64027.1"/>
    <property type="molecule type" value="Genomic_DNA"/>
</dbReference>
<sequence length="380" mass="43428">MARSTSDSQAESRDPPTESESEEDVEELQRESQEHTRLREELFKRPSERVQRRATLNATSIDTPGLTQTQSIGIGRSLGDDDVLDLQALLQYFQNHYPSLRLTEGDLLINNFSEWHDQLKRFNDLSVEAWYHFLRFVVHHANESDVAAVEDHATIESLREAKSALETASLEDQSRIKELEQRLIDQGKDTGSAVETKKHQGRLERYKQALKHQVTELEEARAQIATLEDRLARSNALPETYPPETSSESEDSDDDLNRILRRTRVRATLGGEMSPHIHPRRWDTPGLTPPSRGLSEKIPDPELYAGGPGPELDTFITKLDIKLQGNRDRYPTEEAQLRYAYGRLKDKAAPLMSGYFPRRSQPTLKTMDDFYQVLENAYGD</sequence>
<feature type="compositionally biased region" description="Acidic residues" evidence="1">
    <location>
        <begin position="17"/>
        <end position="26"/>
    </location>
</feature>
<organism evidence="2 3">
    <name type="scientific">Cryomyces minteri</name>
    <dbReference type="NCBI Taxonomy" id="331657"/>
    <lineage>
        <taxon>Eukaryota</taxon>
        <taxon>Fungi</taxon>
        <taxon>Dikarya</taxon>
        <taxon>Ascomycota</taxon>
        <taxon>Pezizomycotina</taxon>
        <taxon>Dothideomycetes</taxon>
        <taxon>Dothideomycetes incertae sedis</taxon>
        <taxon>Cryomyces</taxon>
    </lineage>
</organism>
<keyword evidence="3" id="KW-1185">Reference proteome</keyword>
<feature type="region of interest" description="Disordered" evidence="1">
    <location>
        <begin position="230"/>
        <end position="256"/>
    </location>
</feature>
<dbReference type="Proteomes" id="UP000308768">
    <property type="component" value="Unassembled WGS sequence"/>
</dbReference>
<feature type="non-terminal residue" evidence="2">
    <location>
        <position position="380"/>
    </location>
</feature>
<dbReference type="AlphaFoldDB" id="A0A4U0WMH2"/>
<proteinExistence type="predicted"/>
<feature type="compositionally biased region" description="Basic and acidic residues" evidence="1">
    <location>
        <begin position="27"/>
        <end position="44"/>
    </location>
</feature>
<evidence type="ECO:0000313" key="2">
    <source>
        <dbReference type="EMBL" id="TKA64027.1"/>
    </source>
</evidence>
<evidence type="ECO:0000313" key="3">
    <source>
        <dbReference type="Proteomes" id="UP000308768"/>
    </source>
</evidence>